<dbReference type="InterPro" id="IPR017517">
    <property type="entry name" value="Maleyloyr_isom"/>
</dbReference>
<keyword evidence="3" id="KW-1185">Reference proteome</keyword>
<dbReference type="Pfam" id="PF11716">
    <property type="entry name" value="MDMPI_N"/>
    <property type="match status" value="1"/>
</dbReference>
<sequence length="264" mass="28625">MTDRTDQTIKALRAEFDELAARVRGFTADDLARRSGASEWDVSQVLSHLGSGSEINLAALDGAVAGTGAPDIDFIRGVWARWDGMSRAERADAYITANDTFVRRLEDLDPQTRQDLRVAFWFPAEPADVTTFAGMRLNEVAHHAWDVKVAFDPAAGLALDTVELVVDRVEGLLGFAGKPAELGGRHVTLAVHLASPERSFGLEIGDAIRITDVPDAPDAVLTAPAEYWLRLIVGRHSAEHTPAAVELTGTSVTLDDLRRVFPGF</sequence>
<dbReference type="EMBL" id="BOOA01000003">
    <property type="protein sequence ID" value="GIH22213.1"/>
    <property type="molecule type" value="Genomic_DNA"/>
</dbReference>
<dbReference type="InterPro" id="IPR034660">
    <property type="entry name" value="DinB/YfiT-like"/>
</dbReference>
<dbReference type="Proteomes" id="UP000640052">
    <property type="component" value="Unassembled WGS sequence"/>
</dbReference>
<dbReference type="GO" id="GO:0046872">
    <property type="term" value="F:metal ion binding"/>
    <property type="evidence" value="ECO:0007669"/>
    <property type="project" value="InterPro"/>
</dbReference>
<dbReference type="NCBIfam" id="TIGR03083">
    <property type="entry name" value="maleylpyruvate isomerase family mycothiol-dependent enzyme"/>
    <property type="match status" value="1"/>
</dbReference>
<accession>A0A919Q773</accession>
<dbReference type="InterPro" id="IPR024344">
    <property type="entry name" value="MDMPI_metal-binding"/>
</dbReference>
<dbReference type="SUPFAM" id="SSF109854">
    <property type="entry name" value="DinB/YfiT-like putative metalloenzymes"/>
    <property type="match status" value="1"/>
</dbReference>
<evidence type="ECO:0000259" key="1">
    <source>
        <dbReference type="Pfam" id="PF11716"/>
    </source>
</evidence>
<protein>
    <recommendedName>
        <fullName evidence="1">Mycothiol-dependent maleylpyruvate isomerase metal-binding domain-containing protein</fullName>
    </recommendedName>
</protein>
<reference evidence="2" key="1">
    <citation type="submission" date="2021-01" db="EMBL/GenBank/DDBJ databases">
        <title>Whole genome shotgun sequence of Acrocarpospora phusangensis NBRC 108782.</title>
        <authorList>
            <person name="Komaki H."/>
            <person name="Tamura T."/>
        </authorList>
    </citation>
    <scope>NUCLEOTIDE SEQUENCE</scope>
    <source>
        <strain evidence="2">NBRC 108782</strain>
    </source>
</reference>
<evidence type="ECO:0000313" key="2">
    <source>
        <dbReference type="EMBL" id="GIH22213.1"/>
    </source>
</evidence>
<proteinExistence type="predicted"/>
<feature type="domain" description="Mycothiol-dependent maleylpyruvate isomerase metal-binding" evidence="1">
    <location>
        <begin position="12"/>
        <end position="147"/>
    </location>
</feature>
<evidence type="ECO:0000313" key="3">
    <source>
        <dbReference type="Proteomes" id="UP000640052"/>
    </source>
</evidence>
<dbReference type="Gene3D" id="1.20.120.450">
    <property type="entry name" value="dinb family like domain"/>
    <property type="match status" value="1"/>
</dbReference>
<gene>
    <name evidence="2" type="ORF">Aph01nite_05230</name>
</gene>
<dbReference type="RefSeq" id="WP_204039068.1">
    <property type="nucleotide sequence ID" value="NZ_BOOA01000003.1"/>
</dbReference>
<organism evidence="2 3">
    <name type="scientific">Acrocarpospora phusangensis</name>
    <dbReference type="NCBI Taxonomy" id="1070424"/>
    <lineage>
        <taxon>Bacteria</taxon>
        <taxon>Bacillati</taxon>
        <taxon>Actinomycetota</taxon>
        <taxon>Actinomycetes</taxon>
        <taxon>Streptosporangiales</taxon>
        <taxon>Streptosporangiaceae</taxon>
        <taxon>Acrocarpospora</taxon>
    </lineage>
</organism>
<comment type="caution">
    <text evidence="2">The sequence shown here is derived from an EMBL/GenBank/DDBJ whole genome shotgun (WGS) entry which is preliminary data.</text>
</comment>
<name>A0A919Q773_9ACTN</name>
<dbReference type="AlphaFoldDB" id="A0A919Q773"/>